<feature type="domain" description="HTH crp-type" evidence="9">
    <location>
        <begin position="275"/>
        <end position="346"/>
    </location>
</feature>
<dbReference type="SUPFAM" id="SSF51206">
    <property type="entry name" value="cAMP-binding domain-like"/>
    <property type="match status" value="1"/>
</dbReference>
<dbReference type="STRING" id="1436961.SAMN05421739_101682"/>
<dbReference type="SUPFAM" id="SSF52172">
    <property type="entry name" value="CheY-like"/>
    <property type="match status" value="1"/>
</dbReference>
<dbReference type="InterPro" id="IPR011006">
    <property type="entry name" value="CheY-like_superfamily"/>
</dbReference>
<dbReference type="PANTHER" id="PTHR48111:SF4">
    <property type="entry name" value="DNA-BINDING DUAL TRANSCRIPTIONAL REGULATOR OMPR"/>
    <property type="match status" value="1"/>
</dbReference>
<dbReference type="InterPro" id="IPR036390">
    <property type="entry name" value="WH_DNA-bd_sf"/>
</dbReference>
<feature type="modified residue" description="4-aspartylphosphate" evidence="6">
    <location>
        <position position="52"/>
    </location>
</feature>
<evidence type="ECO:0000259" key="7">
    <source>
        <dbReference type="PROSITE" id="PS50042"/>
    </source>
</evidence>
<evidence type="ECO:0000259" key="8">
    <source>
        <dbReference type="PROSITE" id="PS50110"/>
    </source>
</evidence>
<keyword evidence="3" id="KW-0805">Transcription regulation</keyword>
<dbReference type="PRINTS" id="PR00034">
    <property type="entry name" value="HTHCRP"/>
</dbReference>
<keyword evidence="10" id="KW-0418">Kinase</keyword>
<keyword evidence="4" id="KW-0238">DNA-binding</keyword>
<evidence type="ECO:0000313" key="11">
    <source>
        <dbReference type="Proteomes" id="UP000198724"/>
    </source>
</evidence>
<evidence type="ECO:0000256" key="4">
    <source>
        <dbReference type="ARBA" id="ARBA00023125"/>
    </source>
</evidence>
<dbReference type="RefSeq" id="WP_092099010.1">
    <property type="nucleotide sequence ID" value="NZ_FOOT01000001.1"/>
</dbReference>
<dbReference type="PROSITE" id="PS50110">
    <property type="entry name" value="RESPONSE_REGULATORY"/>
    <property type="match status" value="1"/>
</dbReference>
<keyword evidence="5" id="KW-0804">Transcription</keyword>
<proteinExistence type="predicted"/>
<dbReference type="Pfam" id="PF13545">
    <property type="entry name" value="HTH_Crp_2"/>
    <property type="match status" value="1"/>
</dbReference>
<dbReference type="CDD" id="cd17574">
    <property type="entry name" value="REC_OmpR"/>
    <property type="match status" value="1"/>
</dbReference>
<dbReference type="SMART" id="SM00419">
    <property type="entry name" value="HTH_CRP"/>
    <property type="match status" value="1"/>
</dbReference>
<feature type="domain" description="Response regulatory" evidence="8">
    <location>
        <begin position="3"/>
        <end position="119"/>
    </location>
</feature>
<dbReference type="GO" id="GO:0016301">
    <property type="term" value="F:kinase activity"/>
    <property type="evidence" value="ECO:0007669"/>
    <property type="project" value="UniProtKB-KW"/>
</dbReference>
<organism evidence="10 11">
    <name type="scientific">Pontibacter chinhatensis</name>
    <dbReference type="NCBI Taxonomy" id="1436961"/>
    <lineage>
        <taxon>Bacteria</taxon>
        <taxon>Pseudomonadati</taxon>
        <taxon>Bacteroidota</taxon>
        <taxon>Cytophagia</taxon>
        <taxon>Cytophagales</taxon>
        <taxon>Hymenobacteraceae</taxon>
        <taxon>Pontibacter</taxon>
    </lineage>
</organism>
<keyword evidence="10" id="KW-0808">Transferase</keyword>
<dbReference type="PROSITE" id="PS50042">
    <property type="entry name" value="CNMP_BINDING_3"/>
    <property type="match status" value="1"/>
</dbReference>
<dbReference type="SMART" id="SM00448">
    <property type="entry name" value="REC"/>
    <property type="match status" value="1"/>
</dbReference>
<dbReference type="InterPro" id="IPR036388">
    <property type="entry name" value="WH-like_DNA-bd_sf"/>
</dbReference>
<dbReference type="GO" id="GO:0005829">
    <property type="term" value="C:cytosol"/>
    <property type="evidence" value="ECO:0007669"/>
    <property type="project" value="TreeGrafter"/>
</dbReference>
<dbReference type="Pfam" id="PF00072">
    <property type="entry name" value="Response_reg"/>
    <property type="match status" value="1"/>
</dbReference>
<dbReference type="Gene3D" id="1.10.10.10">
    <property type="entry name" value="Winged helix-like DNA-binding domain superfamily/Winged helix DNA-binding domain"/>
    <property type="match status" value="1"/>
</dbReference>
<dbReference type="InterPro" id="IPR039420">
    <property type="entry name" value="WalR-like"/>
</dbReference>
<dbReference type="InterPro" id="IPR014710">
    <property type="entry name" value="RmlC-like_jellyroll"/>
</dbReference>
<evidence type="ECO:0000313" key="10">
    <source>
        <dbReference type="EMBL" id="SFG01830.1"/>
    </source>
</evidence>
<keyword evidence="2" id="KW-0902">Two-component regulatory system</keyword>
<dbReference type="CDD" id="cd00038">
    <property type="entry name" value="CAP_ED"/>
    <property type="match status" value="1"/>
</dbReference>
<evidence type="ECO:0000256" key="1">
    <source>
        <dbReference type="ARBA" id="ARBA00022553"/>
    </source>
</evidence>
<dbReference type="OrthoDB" id="9127033at2"/>
<sequence>MRKILLIEDNPEIRENTAEILELANYNVLQAENGRVGVDLARKEQPDLIICDIMMPQLDGYGVLHLLSKEPATASIPFIFLTAKTEKEDFRKGMNLGADDYLTKPFDDVELLDAIEMRLKKNDILKTNFRKTAEGMEEFIEEAKGYEELEKLISSERRTSILKKKQYLFMEGNRPNSLFLLNKGRIKTFKSNEEGREYITHLYKEGEFIGYLDLLEETNYRESAMALEDSEVYVIPKDDFFSLLHRNRDVAAKFIKILSDNLADREERLLKLAYNSVRKRVAEALLLVEKQYQREQGSVQQITISRDDLASIVGASKETVIRTLADFKDEKLIDSQGSRITILNQTKLERMRN</sequence>
<dbReference type="EMBL" id="FOOT01000001">
    <property type="protein sequence ID" value="SFG01830.1"/>
    <property type="molecule type" value="Genomic_DNA"/>
</dbReference>
<dbReference type="InterPro" id="IPR012318">
    <property type="entry name" value="HTH_CRP"/>
</dbReference>
<reference evidence="11" key="1">
    <citation type="submission" date="2016-10" db="EMBL/GenBank/DDBJ databases">
        <authorList>
            <person name="Varghese N."/>
            <person name="Submissions S."/>
        </authorList>
    </citation>
    <scope>NUCLEOTIDE SEQUENCE [LARGE SCALE GENOMIC DNA]</scope>
    <source>
        <strain evidence="11">LP51</strain>
    </source>
</reference>
<keyword evidence="11" id="KW-1185">Reference proteome</keyword>
<dbReference type="Gene3D" id="2.60.120.10">
    <property type="entry name" value="Jelly Rolls"/>
    <property type="match status" value="1"/>
</dbReference>
<dbReference type="GO" id="GO:0006355">
    <property type="term" value="P:regulation of DNA-templated transcription"/>
    <property type="evidence" value="ECO:0007669"/>
    <property type="project" value="InterPro"/>
</dbReference>
<dbReference type="SMART" id="SM00100">
    <property type="entry name" value="cNMP"/>
    <property type="match status" value="1"/>
</dbReference>
<dbReference type="Gene3D" id="3.40.50.2300">
    <property type="match status" value="1"/>
</dbReference>
<evidence type="ECO:0000259" key="9">
    <source>
        <dbReference type="PROSITE" id="PS51063"/>
    </source>
</evidence>
<dbReference type="GO" id="GO:0032993">
    <property type="term" value="C:protein-DNA complex"/>
    <property type="evidence" value="ECO:0007669"/>
    <property type="project" value="TreeGrafter"/>
</dbReference>
<evidence type="ECO:0000256" key="5">
    <source>
        <dbReference type="ARBA" id="ARBA00023163"/>
    </source>
</evidence>
<dbReference type="InterPro" id="IPR000595">
    <property type="entry name" value="cNMP-bd_dom"/>
</dbReference>
<dbReference type="Pfam" id="PF00027">
    <property type="entry name" value="cNMP_binding"/>
    <property type="match status" value="1"/>
</dbReference>
<evidence type="ECO:0000256" key="3">
    <source>
        <dbReference type="ARBA" id="ARBA00023015"/>
    </source>
</evidence>
<evidence type="ECO:0000256" key="2">
    <source>
        <dbReference type="ARBA" id="ARBA00023012"/>
    </source>
</evidence>
<dbReference type="InterPro" id="IPR001789">
    <property type="entry name" value="Sig_transdc_resp-reg_receiver"/>
</dbReference>
<gene>
    <name evidence="10" type="ORF">SAMN05421739_101682</name>
</gene>
<dbReference type="PANTHER" id="PTHR48111">
    <property type="entry name" value="REGULATOR OF RPOS"/>
    <property type="match status" value="1"/>
</dbReference>
<protein>
    <submittedName>
        <fullName evidence="10">cAMP-binding domain of CRP or a regulatory subunit of cAMP-dependent protein kinases</fullName>
    </submittedName>
</protein>
<dbReference type="AlphaFoldDB" id="A0A1I2NFJ1"/>
<dbReference type="InterPro" id="IPR018490">
    <property type="entry name" value="cNMP-bd_dom_sf"/>
</dbReference>
<name>A0A1I2NFJ1_9BACT</name>
<dbReference type="Proteomes" id="UP000198724">
    <property type="component" value="Unassembled WGS sequence"/>
</dbReference>
<keyword evidence="1 6" id="KW-0597">Phosphoprotein</keyword>
<evidence type="ECO:0000256" key="6">
    <source>
        <dbReference type="PROSITE-ProRule" id="PRU00169"/>
    </source>
</evidence>
<dbReference type="GO" id="GO:0000156">
    <property type="term" value="F:phosphorelay response regulator activity"/>
    <property type="evidence" value="ECO:0007669"/>
    <property type="project" value="TreeGrafter"/>
</dbReference>
<dbReference type="GO" id="GO:0000976">
    <property type="term" value="F:transcription cis-regulatory region binding"/>
    <property type="evidence" value="ECO:0007669"/>
    <property type="project" value="TreeGrafter"/>
</dbReference>
<dbReference type="PROSITE" id="PS51063">
    <property type="entry name" value="HTH_CRP_2"/>
    <property type="match status" value="1"/>
</dbReference>
<accession>A0A1I2NFJ1</accession>
<feature type="domain" description="Cyclic nucleotide-binding" evidence="7">
    <location>
        <begin position="147"/>
        <end position="261"/>
    </location>
</feature>
<dbReference type="SUPFAM" id="SSF46785">
    <property type="entry name" value="Winged helix' DNA-binding domain"/>
    <property type="match status" value="1"/>
</dbReference>